<evidence type="ECO:0000313" key="2">
    <source>
        <dbReference type="Proteomes" id="UP001429564"/>
    </source>
</evidence>
<gene>
    <name evidence="1" type="ORF">DL239_03150</name>
</gene>
<dbReference type="EMBL" id="QHLQ01000002">
    <property type="protein sequence ID" value="NIZ59970.1"/>
    <property type="molecule type" value="Genomic_DNA"/>
</dbReference>
<evidence type="ECO:0000313" key="1">
    <source>
        <dbReference type="EMBL" id="NIZ59970.1"/>
    </source>
</evidence>
<dbReference type="InterPro" id="IPR002696">
    <property type="entry name" value="Membr_insert_effic_factor_YidD"/>
</dbReference>
<name>A0ABX0W6Q5_9RHOB</name>
<comment type="caution">
    <text evidence="1">The sequence shown here is derived from an EMBL/GenBank/DDBJ whole genome shotgun (WGS) entry which is preliminary data.</text>
</comment>
<reference evidence="1 2" key="1">
    <citation type="submission" date="2018-05" db="EMBL/GenBank/DDBJ databases">
        <authorList>
            <person name="Zhang Y.-J."/>
        </authorList>
    </citation>
    <scope>NUCLEOTIDE SEQUENCE [LARGE SCALE GENOMIC DNA]</scope>
    <source>
        <strain evidence="1 2">CY04</strain>
    </source>
</reference>
<keyword evidence="2" id="KW-1185">Reference proteome</keyword>
<dbReference type="NCBIfam" id="TIGR00278">
    <property type="entry name" value="membrane protein insertion efficiency factor YidD"/>
    <property type="match status" value="1"/>
</dbReference>
<protein>
    <submittedName>
        <fullName evidence="1">Membrane protein insertion efficiency factor YidD</fullName>
    </submittedName>
</protein>
<proteinExistence type="predicted"/>
<dbReference type="Proteomes" id="UP001429564">
    <property type="component" value="Unassembled WGS sequence"/>
</dbReference>
<organism evidence="1 2">
    <name type="scientific">Parasedimentitalea denitrificans</name>
    <dbReference type="NCBI Taxonomy" id="2211118"/>
    <lineage>
        <taxon>Bacteria</taxon>
        <taxon>Pseudomonadati</taxon>
        <taxon>Pseudomonadota</taxon>
        <taxon>Alphaproteobacteria</taxon>
        <taxon>Rhodobacterales</taxon>
        <taxon>Paracoccaceae</taxon>
        <taxon>Parasedimentitalea</taxon>
    </lineage>
</organism>
<accession>A0ABX0W6Q5</accession>
<sequence length="131" mass="14558">MSGCYFMLSSFSLLGIRAYQSWISPYKGYRCAYSILHGGTGCSGFAKQEIQRNGIKCAMPKIRSRFADCRLALETLQTNQHEAQSGPDKKKKGTRECDWSHLHRCSGDPRMENVDCCPGNADCCPGDCGNF</sequence>
<dbReference type="SMART" id="SM01234">
    <property type="entry name" value="Haemolytic"/>
    <property type="match status" value="1"/>
</dbReference>